<dbReference type="Proteomes" id="UP000789595">
    <property type="component" value="Unassembled WGS sequence"/>
</dbReference>
<proteinExistence type="inferred from homology"/>
<dbReference type="AlphaFoldDB" id="A0A8J2X591"/>
<dbReference type="InterPro" id="IPR050272">
    <property type="entry name" value="Isochorismatase-like_hydrls"/>
</dbReference>
<dbReference type="SUPFAM" id="SSF52499">
    <property type="entry name" value="Isochorismatase-like hydrolases"/>
    <property type="match status" value="2"/>
</dbReference>
<feature type="domain" description="Isochorismatase-like" evidence="3">
    <location>
        <begin position="22"/>
        <end position="208"/>
    </location>
</feature>
<evidence type="ECO:0000256" key="2">
    <source>
        <dbReference type="ARBA" id="ARBA00022801"/>
    </source>
</evidence>
<accession>A0A8J2X591</accession>
<evidence type="ECO:0000259" key="3">
    <source>
        <dbReference type="Pfam" id="PF00857"/>
    </source>
</evidence>
<gene>
    <name evidence="4" type="ORF">PECAL_6P18950</name>
</gene>
<evidence type="ECO:0000256" key="1">
    <source>
        <dbReference type="ARBA" id="ARBA00006336"/>
    </source>
</evidence>
<comment type="similarity">
    <text evidence="1">Belongs to the isochorismatase family.</text>
</comment>
<sequence length="477" mass="51336">MPQIEAKPYAFPYDGDLDPAKTALILIDMQVDFCGHGGYVDQMGYDINATRAPIEPLQRILKAARRTGCRVIHTREGHRPSLADLPQNKRWRSAQICGGSGGIGTPGPCGRVLVRGEPGWDLIPELLPLPHEDIIDKCGKGSFHATDLEMLLRTTGTTTLLLGGITTDVCVHTTMREGNDRGFECCLITDGTGATDPGNHQAAHKMVTMQHGVFGCIASSNAILKVLDALPTNPMKGAPAWPQRPFRPLVLAPQGNLLTKTIAEAKPFPYSFLPTSVALLMVDWQNDFLDPRGFGASLGNDVTSLRQGVQNAKRLLELFRSKGLTVAHTLEAHSKDLSDVHPAKKRRCPKIGEKGELGRVLVKGEAGNAIIDELQPRDSEIIIHKPGKGAFYATSLETQLRAAGCTHLIMTGVTTEVCVQSTAREANDRGFEVLVVSDATESYIPAFKEATLAMIVSQGGIVGWTAETGAVVKALAS</sequence>
<dbReference type="CDD" id="cd00431">
    <property type="entry name" value="cysteine_hydrolases"/>
    <property type="match status" value="2"/>
</dbReference>
<dbReference type="PANTHER" id="PTHR43540">
    <property type="entry name" value="PEROXYUREIDOACRYLATE/UREIDOACRYLATE AMIDOHYDROLASE-RELATED"/>
    <property type="match status" value="1"/>
</dbReference>
<dbReference type="InterPro" id="IPR036380">
    <property type="entry name" value="Isochorismatase-like_sf"/>
</dbReference>
<reference evidence="4" key="1">
    <citation type="submission" date="2021-11" db="EMBL/GenBank/DDBJ databases">
        <authorList>
            <consortium name="Genoscope - CEA"/>
            <person name="William W."/>
        </authorList>
    </citation>
    <scope>NUCLEOTIDE SEQUENCE</scope>
</reference>
<name>A0A8J2X591_9STRA</name>
<dbReference type="GO" id="GO:0016787">
    <property type="term" value="F:hydrolase activity"/>
    <property type="evidence" value="ECO:0007669"/>
    <property type="project" value="UniProtKB-KW"/>
</dbReference>
<dbReference type="PANTHER" id="PTHR43540:SF9">
    <property type="entry name" value="FAMILY HYDROLASE, PUTATIVE (AFU_ORTHOLOGUE AFUA_2G08700)-RELATED"/>
    <property type="match status" value="1"/>
</dbReference>
<keyword evidence="2" id="KW-0378">Hydrolase</keyword>
<keyword evidence="5" id="KW-1185">Reference proteome</keyword>
<organism evidence="4 5">
    <name type="scientific">Pelagomonas calceolata</name>
    <dbReference type="NCBI Taxonomy" id="35677"/>
    <lineage>
        <taxon>Eukaryota</taxon>
        <taxon>Sar</taxon>
        <taxon>Stramenopiles</taxon>
        <taxon>Ochrophyta</taxon>
        <taxon>Pelagophyceae</taxon>
        <taxon>Pelagomonadales</taxon>
        <taxon>Pelagomonadaceae</taxon>
        <taxon>Pelagomonas</taxon>
    </lineage>
</organism>
<evidence type="ECO:0000313" key="4">
    <source>
        <dbReference type="EMBL" id="CAH0380254.1"/>
    </source>
</evidence>
<dbReference type="Gene3D" id="3.40.50.850">
    <property type="entry name" value="Isochorismatase-like"/>
    <property type="match status" value="2"/>
</dbReference>
<feature type="domain" description="Isochorismatase-like" evidence="3">
    <location>
        <begin position="278"/>
        <end position="463"/>
    </location>
</feature>
<dbReference type="EMBL" id="CAKKNE010000006">
    <property type="protein sequence ID" value="CAH0380254.1"/>
    <property type="molecule type" value="Genomic_DNA"/>
</dbReference>
<dbReference type="InterPro" id="IPR000868">
    <property type="entry name" value="Isochorismatase-like_dom"/>
</dbReference>
<comment type="caution">
    <text evidence="4">The sequence shown here is derived from an EMBL/GenBank/DDBJ whole genome shotgun (WGS) entry which is preliminary data.</text>
</comment>
<dbReference type="Pfam" id="PF00857">
    <property type="entry name" value="Isochorismatase"/>
    <property type="match status" value="2"/>
</dbReference>
<dbReference type="OrthoDB" id="167809at2759"/>
<evidence type="ECO:0000313" key="5">
    <source>
        <dbReference type="Proteomes" id="UP000789595"/>
    </source>
</evidence>
<protein>
    <recommendedName>
        <fullName evidence="3">Isochorismatase-like domain-containing protein</fullName>
    </recommendedName>
</protein>